<keyword evidence="3" id="KW-1185">Reference proteome</keyword>
<dbReference type="Proteomes" id="UP000729402">
    <property type="component" value="Unassembled WGS sequence"/>
</dbReference>
<dbReference type="EMBL" id="JAAALK010000086">
    <property type="protein sequence ID" value="KAG8082285.1"/>
    <property type="molecule type" value="Genomic_DNA"/>
</dbReference>
<accession>A0A8J5TET5</accession>
<reference evidence="2" key="2">
    <citation type="submission" date="2021-02" db="EMBL/GenBank/DDBJ databases">
        <authorList>
            <person name="Kimball J.A."/>
            <person name="Haas M.W."/>
            <person name="Macchietto M."/>
            <person name="Kono T."/>
            <person name="Duquette J."/>
            <person name="Shao M."/>
        </authorList>
    </citation>
    <scope>NUCLEOTIDE SEQUENCE</scope>
    <source>
        <tissue evidence="2">Fresh leaf tissue</tissue>
    </source>
</reference>
<evidence type="ECO:0000256" key="1">
    <source>
        <dbReference type="SAM" id="MobiDB-lite"/>
    </source>
</evidence>
<proteinExistence type="predicted"/>
<evidence type="ECO:0000313" key="2">
    <source>
        <dbReference type="EMBL" id="KAG8082285.1"/>
    </source>
</evidence>
<reference evidence="2" key="1">
    <citation type="journal article" date="2021" name="bioRxiv">
        <title>Whole Genome Assembly and Annotation of Northern Wild Rice, Zizania palustris L., Supports a Whole Genome Duplication in the Zizania Genus.</title>
        <authorList>
            <person name="Haas M."/>
            <person name="Kono T."/>
            <person name="Macchietto M."/>
            <person name="Millas R."/>
            <person name="McGilp L."/>
            <person name="Shao M."/>
            <person name="Duquette J."/>
            <person name="Hirsch C.N."/>
            <person name="Kimball J."/>
        </authorList>
    </citation>
    <scope>NUCLEOTIDE SEQUENCE</scope>
    <source>
        <tissue evidence="2">Fresh leaf tissue</tissue>
    </source>
</reference>
<sequence length="169" mass="17831">MAIQRVFKTALAYLNDCQDCKLQLTVHIQLDKILSSKSLVVISLSTEVCGKEMALSMTSSTTSSSVMLQMYGYSSGGVGVGGAPGAPTASSDTSVVHANSPSPPLSSSRYPRPPPPRPPWRRPGSTPQARWRGAQPRKAATLVEVAADDERQELLVPLCGGPPDILGEG</sequence>
<feature type="compositionally biased region" description="Polar residues" evidence="1">
    <location>
        <begin position="88"/>
        <end position="99"/>
    </location>
</feature>
<gene>
    <name evidence="2" type="ORF">GUJ93_ZPchr0014g46688</name>
</gene>
<dbReference type="AlphaFoldDB" id="A0A8J5TET5"/>
<protein>
    <submittedName>
        <fullName evidence="2">Uncharacterized protein</fullName>
    </submittedName>
</protein>
<organism evidence="2 3">
    <name type="scientific">Zizania palustris</name>
    <name type="common">Northern wild rice</name>
    <dbReference type="NCBI Taxonomy" id="103762"/>
    <lineage>
        <taxon>Eukaryota</taxon>
        <taxon>Viridiplantae</taxon>
        <taxon>Streptophyta</taxon>
        <taxon>Embryophyta</taxon>
        <taxon>Tracheophyta</taxon>
        <taxon>Spermatophyta</taxon>
        <taxon>Magnoliopsida</taxon>
        <taxon>Liliopsida</taxon>
        <taxon>Poales</taxon>
        <taxon>Poaceae</taxon>
        <taxon>BOP clade</taxon>
        <taxon>Oryzoideae</taxon>
        <taxon>Oryzeae</taxon>
        <taxon>Zizaniinae</taxon>
        <taxon>Zizania</taxon>
    </lineage>
</organism>
<evidence type="ECO:0000313" key="3">
    <source>
        <dbReference type="Proteomes" id="UP000729402"/>
    </source>
</evidence>
<name>A0A8J5TET5_ZIZPA</name>
<comment type="caution">
    <text evidence="2">The sequence shown here is derived from an EMBL/GenBank/DDBJ whole genome shotgun (WGS) entry which is preliminary data.</text>
</comment>
<feature type="region of interest" description="Disordered" evidence="1">
    <location>
        <begin position="79"/>
        <end position="138"/>
    </location>
</feature>